<reference evidence="1" key="1">
    <citation type="submission" date="2024-06" db="EMBL/GenBank/DDBJ databases">
        <authorList>
            <person name="Hatch R.X."/>
            <person name="Arellano O.M."/>
            <person name="Sasaoka A.N."/>
            <person name="Stewart A.S."/>
            <person name="Velarde E.T."/>
            <person name="Garcia Costas A.M."/>
            <person name="Furlong K.P."/>
            <person name="Rudner A.D."/>
            <person name="Beyer A.R."/>
            <person name="Chong R.A."/>
            <person name="Edgington N.P."/>
            <person name="Freise A.C."/>
            <person name="Gibb B.P."/>
            <person name="Klyczek K.K."/>
            <person name="Swerdlow S.J."/>
            <person name="Garlena R.A."/>
            <person name="Russell D.A."/>
            <person name="Jacobs-Sera D."/>
            <person name="Hatfull G.F."/>
        </authorList>
    </citation>
    <scope>NUCLEOTIDE SEQUENCE</scope>
</reference>
<accession>A0A9X9K3R9</accession>
<dbReference type="Pfam" id="PF25681">
    <property type="entry name" value="Phage_TTP_17"/>
    <property type="match status" value="1"/>
</dbReference>
<evidence type="ECO:0000313" key="1">
    <source>
        <dbReference type="EMBL" id="UYL87618.1"/>
    </source>
</evidence>
<organism evidence="1 2">
    <name type="scientific">Arthrobacter phage VResidence</name>
    <dbReference type="NCBI Taxonomy" id="2927294"/>
    <lineage>
        <taxon>Viruses</taxon>
        <taxon>Duplodnaviria</taxon>
        <taxon>Heunggongvirae</taxon>
        <taxon>Uroviricota</taxon>
        <taxon>Caudoviricetes</taxon>
        <taxon>Casidaviridae</taxon>
        <taxon>Manhattanvirus</taxon>
        <taxon>Manhattanvirus vresidence</taxon>
    </lineage>
</organism>
<name>A0A9X9K3R9_9CAUD</name>
<dbReference type="EMBL" id="OP434455">
    <property type="protein sequence ID" value="UYL87618.1"/>
    <property type="molecule type" value="Genomic_DNA"/>
</dbReference>
<dbReference type="Proteomes" id="UP001164923">
    <property type="component" value="Segment"/>
</dbReference>
<proteinExistence type="predicted"/>
<sequence length="182" mass="19668">MAGNAENTALWLGADVFIAPESTAGPADTTTAWSVEWDAVGLLDGEDGITEAREGDSTEHYAWGGILYRRTNSKHKRTFKFVALEDNETTFALVNPGSTRSTALGVRTAKIKAPVAGTKFAVGFEVRDGDKVKRRFAKHAEVTEVAEIKESETEPTVFEITVVVFPEADGTLYTVVEDDPAA</sequence>
<keyword evidence="2" id="KW-1185">Reference proteome</keyword>
<gene>
    <name evidence="1" type="primary">13</name>
    <name evidence="1" type="ORF">SEA_VRESIDENCE_13</name>
</gene>
<dbReference type="InterPro" id="IPR058154">
    <property type="entry name" value="Bxb1_TTP-like"/>
</dbReference>
<protein>
    <submittedName>
        <fullName evidence="1">Major tail protein</fullName>
    </submittedName>
</protein>
<evidence type="ECO:0000313" key="2">
    <source>
        <dbReference type="Proteomes" id="UP001164923"/>
    </source>
</evidence>